<proteinExistence type="predicted"/>
<comment type="caution">
    <text evidence="1">The sequence shown here is derived from an EMBL/GenBank/DDBJ whole genome shotgun (WGS) entry which is preliminary data.</text>
</comment>
<reference evidence="1" key="1">
    <citation type="submission" date="2023-10" db="EMBL/GenBank/DDBJ databases">
        <authorList>
            <person name="Chen Y."/>
            <person name="Shah S."/>
            <person name="Dougan E. K."/>
            <person name="Thang M."/>
            <person name="Chan C."/>
        </authorList>
    </citation>
    <scope>NUCLEOTIDE SEQUENCE [LARGE SCALE GENOMIC DNA]</scope>
</reference>
<evidence type="ECO:0008006" key="3">
    <source>
        <dbReference type="Google" id="ProtNLM"/>
    </source>
</evidence>
<keyword evidence="2" id="KW-1185">Reference proteome</keyword>
<protein>
    <recommendedName>
        <fullName evidence="3">RRM domain-containing protein</fullName>
    </recommendedName>
</protein>
<dbReference type="CDD" id="cd00590">
    <property type="entry name" value="RRM_SF"/>
    <property type="match status" value="1"/>
</dbReference>
<dbReference type="Proteomes" id="UP001189429">
    <property type="component" value="Unassembled WGS sequence"/>
</dbReference>
<name>A0ABN9PFD5_9DINO</name>
<feature type="non-terminal residue" evidence="1">
    <location>
        <position position="1"/>
    </location>
</feature>
<sequence>TGDVPRTELQAFVGNLPRSYTEEVLLEELWDGGFRRGADFDALRMVEDGARLGCVIAFRTAFARNAFVAAFHGRKLRGASGRAEDVVTVTAAPAAGPARPPGPPSRQWSTVPLAMQLKAVRALPCALASAVPPGTQGHAAPAASPGKAFWHAGQDTMFCPSCGDRQAMSSKFCGACGTRLPQMLLLLGS</sequence>
<evidence type="ECO:0000313" key="1">
    <source>
        <dbReference type="EMBL" id="CAK0791454.1"/>
    </source>
</evidence>
<gene>
    <name evidence="1" type="ORF">PCOR1329_LOCUS2337</name>
</gene>
<dbReference type="EMBL" id="CAUYUJ010000585">
    <property type="protein sequence ID" value="CAK0791454.1"/>
    <property type="molecule type" value="Genomic_DNA"/>
</dbReference>
<accession>A0ABN9PFD5</accession>
<evidence type="ECO:0000313" key="2">
    <source>
        <dbReference type="Proteomes" id="UP001189429"/>
    </source>
</evidence>
<organism evidence="1 2">
    <name type="scientific">Prorocentrum cordatum</name>
    <dbReference type="NCBI Taxonomy" id="2364126"/>
    <lineage>
        <taxon>Eukaryota</taxon>
        <taxon>Sar</taxon>
        <taxon>Alveolata</taxon>
        <taxon>Dinophyceae</taxon>
        <taxon>Prorocentrales</taxon>
        <taxon>Prorocentraceae</taxon>
        <taxon>Prorocentrum</taxon>
    </lineage>
</organism>